<dbReference type="Proteomes" id="UP000789595">
    <property type="component" value="Unassembled WGS sequence"/>
</dbReference>
<dbReference type="AlphaFoldDB" id="A0A8J2SII5"/>
<feature type="region of interest" description="Disordered" evidence="1">
    <location>
        <begin position="337"/>
        <end position="370"/>
    </location>
</feature>
<evidence type="ECO:0000313" key="2">
    <source>
        <dbReference type="EMBL" id="CAH0372605.1"/>
    </source>
</evidence>
<feature type="region of interest" description="Disordered" evidence="1">
    <location>
        <begin position="154"/>
        <end position="231"/>
    </location>
</feature>
<evidence type="ECO:0000313" key="3">
    <source>
        <dbReference type="Proteomes" id="UP000789595"/>
    </source>
</evidence>
<keyword evidence="3" id="KW-1185">Reference proteome</keyword>
<feature type="compositionally biased region" description="Basic and acidic residues" evidence="1">
    <location>
        <begin position="154"/>
        <end position="165"/>
    </location>
</feature>
<accession>A0A8J2SII5</accession>
<dbReference type="EMBL" id="CAKKNE010000003">
    <property type="protein sequence ID" value="CAH0372605.1"/>
    <property type="molecule type" value="Genomic_DNA"/>
</dbReference>
<proteinExistence type="predicted"/>
<evidence type="ECO:0000256" key="1">
    <source>
        <dbReference type="SAM" id="MobiDB-lite"/>
    </source>
</evidence>
<gene>
    <name evidence="2" type="ORF">PECAL_3P26140</name>
</gene>
<feature type="compositionally biased region" description="Basic and acidic residues" evidence="1">
    <location>
        <begin position="181"/>
        <end position="192"/>
    </location>
</feature>
<feature type="non-terminal residue" evidence="2">
    <location>
        <position position="370"/>
    </location>
</feature>
<organism evidence="2 3">
    <name type="scientific">Pelagomonas calceolata</name>
    <dbReference type="NCBI Taxonomy" id="35677"/>
    <lineage>
        <taxon>Eukaryota</taxon>
        <taxon>Sar</taxon>
        <taxon>Stramenopiles</taxon>
        <taxon>Ochrophyta</taxon>
        <taxon>Pelagophyceae</taxon>
        <taxon>Pelagomonadales</taxon>
        <taxon>Pelagomonadaceae</taxon>
        <taxon>Pelagomonas</taxon>
    </lineage>
</organism>
<protein>
    <submittedName>
        <fullName evidence="2">Uncharacterized protein</fullName>
    </submittedName>
</protein>
<reference evidence="2" key="1">
    <citation type="submission" date="2021-11" db="EMBL/GenBank/DDBJ databases">
        <authorList>
            <consortium name="Genoscope - CEA"/>
            <person name="William W."/>
        </authorList>
    </citation>
    <scope>NUCLEOTIDE SEQUENCE</scope>
</reference>
<comment type="caution">
    <text evidence="2">The sequence shown here is derived from an EMBL/GenBank/DDBJ whole genome shotgun (WGS) entry which is preliminary data.</text>
</comment>
<feature type="compositionally biased region" description="Basic and acidic residues" evidence="1">
    <location>
        <begin position="65"/>
        <end position="81"/>
    </location>
</feature>
<name>A0A8J2SII5_9STRA</name>
<sequence length="370" mass="40014">MVDCASLSPSRAAPVARAFRGDRGARLGGRLLGLRELVPVAGDALLPEAHGVVARAHGQHATGDGPRDAPDRGVAGRHDATRPGPVQIVARPDEDRLVVRARDQARLRLAVERRECHVPHPAGVRLAAVRDGLQVPRVRVRVLAAPDLDERVAPAGREARDERALGRRGPRRFDGAPAAGREAEGGGQEGRRGPLAARRVVREDRRPAVAGGASQLEHPGPLRRPAHGVHRRPLAARPRVHGRPAARGVLLVDEDLAVVAAARHDLAVPGVRPADLPDGAPVARYRRLVRRRLAVGRENFHGPVRRARRQAPRVVVPGHVVDVVLVLRVEELRRGGLRPRRRSGGSHCRVTSSLKEPRELAIHPRAKPAR</sequence>
<feature type="region of interest" description="Disordered" evidence="1">
    <location>
        <begin position="55"/>
        <end position="85"/>
    </location>
</feature>